<dbReference type="VEuPathDB" id="ToxoDB:BESB_026350"/>
<dbReference type="RefSeq" id="XP_029215670.1">
    <property type="nucleotide sequence ID" value="XM_029361315.1"/>
</dbReference>
<reference evidence="9 10" key="1">
    <citation type="submission" date="2017-09" db="EMBL/GenBank/DDBJ databases">
        <title>Genome sequencing of Besnoitia besnoiti strain Bb-Ger1.</title>
        <authorList>
            <person name="Schares G."/>
            <person name="Venepally P."/>
            <person name="Lorenzi H.A."/>
        </authorList>
    </citation>
    <scope>NUCLEOTIDE SEQUENCE [LARGE SCALE GENOMIC DNA]</scope>
    <source>
        <strain evidence="9 10">Bb-Ger1</strain>
    </source>
</reference>
<dbReference type="InterPro" id="IPR011545">
    <property type="entry name" value="DEAD/DEAH_box_helicase_dom"/>
</dbReference>
<evidence type="ECO:0000256" key="1">
    <source>
        <dbReference type="ARBA" id="ARBA00022741"/>
    </source>
</evidence>
<feature type="domain" description="Helicase C-terminal" evidence="8">
    <location>
        <begin position="513"/>
        <end position="661"/>
    </location>
</feature>
<dbReference type="Pfam" id="PF00270">
    <property type="entry name" value="DEAD"/>
    <property type="match status" value="1"/>
</dbReference>
<dbReference type="SMART" id="SM00490">
    <property type="entry name" value="HELICc"/>
    <property type="match status" value="1"/>
</dbReference>
<proteinExistence type="inferred from homology"/>
<dbReference type="GO" id="GO:0005829">
    <property type="term" value="C:cytosol"/>
    <property type="evidence" value="ECO:0007669"/>
    <property type="project" value="TreeGrafter"/>
</dbReference>
<dbReference type="SUPFAM" id="SSF52540">
    <property type="entry name" value="P-loop containing nucleoside triphosphate hydrolases"/>
    <property type="match status" value="1"/>
</dbReference>
<keyword evidence="3 5" id="KW-0347">Helicase</keyword>
<evidence type="ECO:0000256" key="2">
    <source>
        <dbReference type="ARBA" id="ARBA00022801"/>
    </source>
</evidence>
<dbReference type="STRING" id="94643.A0A2A9M5S3"/>
<dbReference type="EMBL" id="NWUJ01000014">
    <property type="protein sequence ID" value="PFH31661.1"/>
    <property type="molecule type" value="Genomic_DNA"/>
</dbReference>
<dbReference type="PROSITE" id="PS51192">
    <property type="entry name" value="HELICASE_ATP_BIND_1"/>
    <property type="match status" value="1"/>
</dbReference>
<dbReference type="GeneID" id="40307687"/>
<evidence type="ECO:0000256" key="4">
    <source>
        <dbReference type="ARBA" id="ARBA00022840"/>
    </source>
</evidence>
<dbReference type="InterPro" id="IPR050079">
    <property type="entry name" value="DEAD_box_RNA_helicase"/>
</dbReference>
<dbReference type="AlphaFoldDB" id="A0A2A9M5S3"/>
<dbReference type="InterPro" id="IPR014001">
    <property type="entry name" value="Helicase_ATP-bd"/>
</dbReference>
<dbReference type="CDD" id="cd18787">
    <property type="entry name" value="SF2_C_DEAD"/>
    <property type="match status" value="1"/>
</dbReference>
<dbReference type="Gene3D" id="3.40.50.300">
    <property type="entry name" value="P-loop containing nucleotide triphosphate hydrolases"/>
    <property type="match status" value="2"/>
</dbReference>
<dbReference type="GO" id="GO:0005524">
    <property type="term" value="F:ATP binding"/>
    <property type="evidence" value="ECO:0007669"/>
    <property type="project" value="UniProtKB-KW"/>
</dbReference>
<keyword evidence="10" id="KW-1185">Reference proteome</keyword>
<feature type="domain" description="Helicase ATP-binding" evidence="7">
    <location>
        <begin position="306"/>
        <end position="484"/>
    </location>
</feature>
<comment type="similarity">
    <text evidence="5">Belongs to the DEAD box helicase family.</text>
</comment>
<dbReference type="Proteomes" id="UP000224006">
    <property type="component" value="Unassembled WGS sequence"/>
</dbReference>
<accession>A0A2A9M5S3</accession>
<protein>
    <submittedName>
        <fullName evidence="9">DEAD/DEAH box helicase domain-containing protein</fullName>
    </submittedName>
</protein>
<dbReference type="PROSITE" id="PS00039">
    <property type="entry name" value="DEAD_ATP_HELICASE"/>
    <property type="match status" value="1"/>
</dbReference>
<organism evidence="9 10">
    <name type="scientific">Besnoitia besnoiti</name>
    <name type="common">Apicomplexan protozoan</name>
    <dbReference type="NCBI Taxonomy" id="94643"/>
    <lineage>
        <taxon>Eukaryota</taxon>
        <taxon>Sar</taxon>
        <taxon>Alveolata</taxon>
        <taxon>Apicomplexa</taxon>
        <taxon>Conoidasida</taxon>
        <taxon>Coccidia</taxon>
        <taxon>Eucoccidiorida</taxon>
        <taxon>Eimeriorina</taxon>
        <taxon>Sarcocystidae</taxon>
        <taxon>Besnoitia</taxon>
    </lineage>
</organism>
<feature type="region of interest" description="Disordered" evidence="6">
    <location>
        <begin position="44"/>
        <end position="269"/>
    </location>
</feature>
<dbReference type="InterPro" id="IPR001650">
    <property type="entry name" value="Helicase_C-like"/>
</dbReference>
<feature type="region of interest" description="Disordered" evidence="6">
    <location>
        <begin position="697"/>
        <end position="717"/>
    </location>
</feature>
<feature type="compositionally biased region" description="Low complexity" evidence="6">
    <location>
        <begin position="249"/>
        <end position="268"/>
    </location>
</feature>
<evidence type="ECO:0000256" key="6">
    <source>
        <dbReference type="SAM" id="MobiDB-lite"/>
    </source>
</evidence>
<name>A0A2A9M5S3_BESBE</name>
<feature type="compositionally biased region" description="Acidic residues" evidence="6">
    <location>
        <begin position="138"/>
        <end position="207"/>
    </location>
</feature>
<dbReference type="PANTHER" id="PTHR47959">
    <property type="entry name" value="ATP-DEPENDENT RNA HELICASE RHLE-RELATED"/>
    <property type="match status" value="1"/>
</dbReference>
<gene>
    <name evidence="9" type="ORF">BESB_026350</name>
</gene>
<dbReference type="InterPro" id="IPR000629">
    <property type="entry name" value="RNA-helicase_DEAD-box_CS"/>
</dbReference>
<evidence type="ECO:0000259" key="8">
    <source>
        <dbReference type="PROSITE" id="PS51194"/>
    </source>
</evidence>
<dbReference type="PANTHER" id="PTHR47959:SF24">
    <property type="entry name" value="ATP-DEPENDENT RNA HELICASE"/>
    <property type="match status" value="1"/>
</dbReference>
<evidence type="ECO:0000256" key="3">
    <source>
        <dbReference type="ARBA" id="ARBA00022806"/>
    </source>
</evidence>
<dbReference type="GO" id="GO:0003676">
    <property type="term" value="F:nucleic acid binding"/>
    <property type="evidence" value="ECO:0007669"/>
    <property type="project" value="InterPro"/>
</dbReference>
<dbReference type="PROSITE" id="PS51194">
    <property type="entry name" value="HELICASE_CTER"/>
    <property type="match status" value="1"/>
</dbReference>
<dbReference type="GO" id="GO:0003724">
    <property type="term" value="F:RNA helicase activity"/>
    <property type="evidence" value="ECO:0007669"/>
    <property type="project" value="TreeGrafter"/>
</dbReference>
<dbReference type="InterPro" id="IPR027417">
    <property type="entry name" value="P-loop_NTPase"/>
</dbReference>
<evidence type="ECO:0000259" key="7">
    <source>
        <dbReference type="PROSITE" id="PS51192"/>
    </source>
</evidence>
<evidence type="ECO:0000313" key="10">
    <source>
        <dbReference type="Proteomes" id="UP000224006"/>
    </source>
</evidence>
<dbReference type="OrthoDB" id="10261904at2759"/>
<dbReference type="SMART" id="SM00487">
    <property type="entry name" value="DEXDc"/>
    <property type="match status" value="1"/>
</dbReference>
<keyword evidence="2 5" id="KW-0378">Hydrolase</keyword>
<dbReference type="KEGG" id="bbes:BESB_026350"/>
<sequence length="717" mass="78253">MNRYKRPLVNLLQHAKDKMARASRLLPAKAKASGKEEDVLLAAHPSFPEKSVQKNAGKNTRVAKAHLAASRRPAASIGGSGAPTKGSKASRARRDARGAPAAAIEEGEGDEEEEDEEDQVEEEDREEGGDCEGKREGEDDDEEEEDGHDEDGDDGDDDTDDDKDGDDEDVDTDDDEDDEEDEDGDEYDSGEDEEEEEKEGEDAEASDGEVSGRARGGGKALLSSASQSFSGTRKRKRTRDGADDEEGSSEASAGSESEAASSANAPASTMDADVPSFAALGVPLALIRTAASLHIHRPSPIQVLALPHALRGKNVCGLAPTGSGKTLGYCWPLLQRIGRGDGHAFMGLVLLPARELAIQVLDQFRIYGVQLGVRVCLLLGGRDLVEEGKLLNQCPHIVVATPGRLSDHVQNDPERMKKRLSAVDVLVLDEADRLLSDEFEDDLKTILACVPTSSQGRQTLLFSATVSPALLALQRRFGDDAMPLVDAHPSKQPAIPNLSHFYLFVPARMQPVYLLYLLEHTPPFSSDRGIIFAGSVRQTQQLCTALEILKQSATPLHSLMEQRKRVACLEKFRSETARLLVCTDVAGRGLDLPRVEFVINMQVPGKAQDYVHRTGRTARAGRKGVALTFVEPKSVRAVHRIEALINTRLQELSSINEHNVLKELSSYSKVIQKSLLFLNEVGFDEKADQHEEYTKAFKEERRKRRARKAEVANAVPA</sequence>
<dbReference type="Pfam" id="PF00271">
    <property type="entry name" value="Helicase_C"/>
    <property type="match status" value="1"/>
</dbReference>
<evidence type="ECO:0000256" key="5">
    <source>
        <dbReference type="RuleBase" id="RU000492"/>
    </source>
</evidence>
<evidence type="ECO:0000313" key="9">
    <source>
        <dbReference type="EMBL" id="PFH31661.1"/>
    </source>
</evidence>
<keyword evidence="1 5" id="KW-0547">Nucleotide-binding</keyword>
<feature type="compositionally biased region" description="Acidic residues" evidence="6">
    <location>
        <begin position="105"/>
        <end position="130"/>
    </location>
</feature>
<keyword evidence="4 5" id="KW-0067">ATP-binding</keyword>
<dbReference type="GO" id="GO:0016787">
    <property type="term" value="F:hydrolase activity"/>
    <property type="evidence" value="ECO:0007669"/>
    <property type="project" value="UniProtKB-KW"/>
</dbReference>
<comment type="caution">
    <text evidence="9">The sequence shown here is derived from an EMBL/GenBank/DDBJ whole genome shotgun (WGS) entry which is preliminary data.</text>
</comment>